<name>A0A9X1IIP7_9PROT</name>
<evidence type="ECO:0000256" key="1">
    <source>
        <dbReference type="SAM" id="Phobius"/>
    </source>
</evidence>
<dbReference type="InterPro" id="IPR005240">
    <property type="entry name" value="DUF389"/>
</dbReference>
<reference evidence="2" key="1">
    <citation type="submission" date="2021-10" db="EMBL/GenBank/DDBJ databases">
        <title>Roseicella aerolatum sp. nov., isolated from aerosols of e-waste dismantling site.</title>
        <authorList>
            <person name="Qin T."/>
        </authorList>
    </citation>
    <scope>NUCLEOTIDE SEQUENCE</scope>
    <source>
        <strain evidence="2">GB24</strain>
    </source>
</reference>
<feature type="transmembrane region" description="Helical" evidence="1">
    <location>
        <begin position="222"/>
        <end position="243"/>
    </location>
</feature>
<dbReference type="PANTHER" id="PTHR20992:SF9">
    <property type="entry name" value="AT15442P-RELATED"/>
    <property type="match status" value="1"/>
</dbReference>
<keyword evidence="1" id="KW-0812">Transmembrane</keyword>
<dbReference type="RefSeq" id="WP_226610948.1">
    <property type="nucleotide sequence ID" value="NZ_JAJAQI010000031.1"/>
</dbReference>
<protein>
    <submittedName>
        <fullName evidence="2">DUF389 domain-containing protein</fullName>
    </submittedName>
</protein>
<feature type="transmembrane region" description="Helical" evidence="1">
    <location>
        <begin position="94"/>
        <end position="114"/>
    </location>
</feature>
<accession>A0A9X1IIP7</accession>
<sequence>MERIQDMPGVAGVTLLTGASVSPPGDALRIDATNEATLAILTLLDETGAFEKGSVTLSEPTAIVAPQHLKEIDQQGNETAWEEMGEQLRRDTNITPNFLLLMATSGAVAAFGLVSDTLHVVLGAMLIAPGFEPLLRILFGIMGHRHGPGAGLRSSLAGYLAMAAGAAAALPLALLLQDRAAADLPGLHWAGYWSSVQASGVAVSLVAGMAGATIVSARLTVFATGVMVALALVPSMALVGMGLASGNTGLAFGGLLRWGVEVLCVLLAGGTVLAIKRRFLHHRRVFD</sequence>
<keyword evidence="3" id="KW-1185">Reference proteome</keyword>
<dbReference type="Pfam" id="PF04087">
    <property type="entry name" value="DUF389"/>
    <property type="match status" value="1"/>
</dbReference>
<dbReference type="AlphaFoldDB" id="A0A9X1IIP7"/>
<evidence type="ECO:0000313" key="2">
    <source>
        <dbReference type="EMBL" id="MCB4823805.1"/>
    </source>
</evidence>
<dbReference type="PANTHER" id="PTHR20992">
    <property type="entry name" value="AT15442P-RELATED"/>
    <property type="match status" value="1"/>
</dbReference>
<feature type="transmembrane region" description="Helical" evidence="1">
    <location>
        <begin position="120"/>
        <end position="144"/>
    </location>
</feature>
<feature type="transmembrane region" description="Helical" evidence="1">
    <location>
        <begin position="196"/>
        <end position="215"/>
    </location>
</feature>
<feature type="transmembrane region" description="Helical" evidence="1">
    <location>
        <begin position="255"/>
        <end position="275"/>
    </location>
</feature>
<keyword evidence="1" id="KW-1133">Transmembrane helix</keyword>
<dbReference type="EMBL" id="JAJAQI010000031">
    <property type="protein sequence ID" value="MCB4823805.1"/>
    <property type="molecule type" value="Genomic_DNA"/>
</dbReference>
<comment type="caution">
    <text evidence="2">The sequence shown here is derived from an EMBL/GenBank/DDBJ whole genome shotgun (WGS) entry which is preliminary data.</text>
</comment>
<dbReference type="Proteomes" id="UP001139311">
    <property type="component" value="Unassembled WGS sequence"/>
</dbReference>
<proteinExistence type="predicted"/>
<keyword evidence="1" id="KW-0472">Membrane</keyword>
<organism evidence="2 3">
    <name type="scientific">Roseicella aerolata</name>
    <dbReference type="NCBI Taxonomy" id="2883479"/>
    <lineage>
        <taxon>Bacteria</taxon>
        <taxon>Pseudomonadati</taxon>
        <taxon>Pseudomonadota</taxon>
        <taxon>Alphaproteobacteria</taxon>
        <taxon>Acetobacterales</taxon>
        <taxon>Roseomonadaceae</taxon>
        <taxon>Roseicella</taxon>
    </lineage>
</organism>
<feature type="transmembrane region" description="Helical" evidence="1">
    <location>
        <begin position="156"/>
        <end position="176"/>
    </location>
</feature>
<evidence type="ECO:0000313" key="3">
    <source>
        <dbReference type="Proteomes" id="UP001139311"/>
    </source>
</evidence>
<gene>
    <name evidence="2" type="ORF">LHA35_18910</name>
</gene>